<protein>
    <submittedName>
        <fullName evidence="1">Uncharacterized protein</fullName>
    </submittedName>
</protein>
<proteinExistence type="predicted"/>
<name>B8HP03_CYAP4</name>
<organism evidence="1">
    <name type="scientific">Cyanothece sp. (strain PCC 7425 / ATCC 29141)</name>
    <dbReference type="NCBI Taxonomy" id="395961"/>
    <lineage>
        <taxon>Bacteria</taxon>
        <taxon>Bacillati</taxon>
        <taxon>Cyanobacteriota</taxon>
        <taxon>Cyanophyceae</taxon>
        <taxon>Gomontiellales</taxon>
        <taxon>Cyanothecaceae</taxon>
        <taxon>Cyanothece</taxon>
    </lineage>
</organism>
<gene>
    <name evidence="1" type="ordered locus">Cyan7425_3263</name>
</gene>
<evidence type="ECO:0000313" key="1">
    <source>
        <dbReference type="EMBL" id="ACL45590.1"/>
    </source>
</evidence>
<dbReference type="AlphaFoldDB" id="B8HP03"/>
<dbReference type="KEGG" id="cyn:Cyan7425_3263"/>
<sequence length="42" mass="4850">MARIDLPVWVQLLPQALPRLGCFLPGWAAWFPQRGDFQAVQR</sequence>
<dbReference type="EMBL" id="CP001344">
    <property type="protein sequence ID" value="ACL45590.1"/>
    <property type="molecule type" value="Genomic_DNA"/>
</dbReference>
<accession>B8HP03</accession>
<reference evidence="1" key="1">
    <citation type="submission" date="2009-01" db="EMBL/GenBank/DDBJ databases">
        <title>Complete sequence of chromosome Cyanothece sp. PCC 7425.</title>
        <authorList>
            <consortium name="US DOE Joint Genome Institute"/>
            <person name="Lucas S."/>
            <person name="Copeland A."/>
            <person name="Lapidus A."/>
            <person name="Glavina del Rio T."/>
            <person name="Dalin E."/>
            <person name="Tice H."/>
            <person name="Bruce D."/>
            <person name="Goodwin L."/>
            <person name="Pitluck S."/>
            <person name="Sims D."/>
            <person name="Meineke L."/>
            <person name="Brettin T."/>
            <person name="Detter J.C."/>
            <person name="Han C."/>
            <person name="Larimer F."/>
            <person name="Land M."/>
            <person name="Hauser L."/>
            <person name="Kyrpides N."/>
            <person name="Ovchinnikova G."/>
            <person name="Liberton M."/>
            <person name="Stoeckel J."/>
            <person name="Banerjee A."/>
            <person name="Singh A."/>
            <person name="Page L."/>
            <person name="Sato H."/>
            <person name="Zhao L."/>
            <person name="Sherman L."/>
            <person name="Pakrasi H."/>
            <person name="Richardson P."/>
        </authorList>
    </citation>
    <scope>NUCLEOTIDE SEQUENCE</scope>
    <source>
        <strain evidence="1">PCC 7425</strain>
    </source>
</reference>
<dbReference type="HOGENOM" id="CLU_3250318_0_0_3"/>
<dbReference type="STRING" id="395961.Cyan7425_3263"/>